<dbReference type="Proteomes" id="UP000324632">
    <property type="component" value="Chromosome 5"/>
</dbReference>
<evidence type="ECO:0000259" key="2">
    <source>
        <dbReference type="Pfam" id="PF18804"/>
    </source>
</evidence>
<protein>
    <recommendedName>
        <fullName evidence="2">CxC3 like cysteine cluster domain-containing protein</fullName>
    </recommendedName>
</protein>
<dbReference type="InterPro" id="IPR040564">
    <property type="entry name" value="CxC3-like"/>
</dbReference>
<evidence type="ECO:0000313" key="3">
    <source>
        <dbReference type="EMBL" id="KAA0721440.1"/>
    </source>
</evidence>
<keyword evidence="4" id="KW-1185">Reference proteome</keyword>
<dbReference type="Pfam" id="PF18804">
    <property type="entry name" value="CxC3"/>
    <property type="match status" value="1"/>
</dbReference>
<dbReference type="EMBL" id="SOYY01000005">
    <property type="protein sequence ID" value="KAA0721440.1"/>
    <property type="molecule type" value="Genomic_DNA"/>
</dbReference>
<reference evidence="3 4" key="1">
    <citation type="journal article" date="2019" name="Mol. Ecol. Resour.">
        <title>Chromosome-level genome assembly of Triplophysa tibetana, a fish adapted to the harsh high-altitude environment of the Tibetan Plateau.</title>
        <authorList>
            <person name="Yang X."/>
            <person name="Liu H."/>
            <person name="Ma Z."/>
            <person name="Zou Y."/>
            <person name="Zou M."/>
            <person name="Mao Y."/>
            <person name="Li X."/>
            <person name="Wang H."/>
            <person name="Chen T."/>
            <person name="Wang W."/>
            <person name="Yang R."/>
        </authorList>
    </citation>
    <scope>NUCLEOTIDE SEQUENCE [LARGE SCALE GENOMIC DNA]</scope>
    <source>
        <strain evidence="3">TTIB1903HZAU</strain>
        <tissue evidence="3">Muscle</tissue>
    </source>
</reference>
<comment type="caution">
    <text evidence="3">The sequence shown here is derived from an EMBL/GenBank/DDBJ whole genome shotgun (WGS) entry which is preliminary data.</text>
</comment>
<feature type="region of interest" description="Disordered" evidence="1">
    <location>
        <begin position="135"/>
        <end position="158"/>
    </location>
</feature>
<accession>A0A5A9PHA5</accession>
<evidence type="ECO:0000313" key="4">
    <source>
        <dbReference type="Proteomes" id="UP000324632"/>
    </source>
</evidence>
<dbReference type="AlphaFoldDB" id="A0A5A9PHA5"/>
<organism evidence="3 4">
    <name type="scientific">Triplophysa tibetana</name>
    <dbReference type="NCBI Taxonomy" id="1572043"/>
    <lineage>
        <taxon>Eukaryota</taxon>
        <taxon>Metazoa</taxon>
        <taxon>Chordata</taxon>
        <taxon>Craniata</taxon>
        <taxon>Vertebrata</taxon>
        <taxon>Euteleostomi</taxon>
        <taxon>Actinopterygii</taxon>
        <taxon>Neopterygii</taxon>
        <taxon>Teleostei</taxon>
        <taxon>Ostariophysi</taxon>
        <taxon>Cypriniformes</taxon>
        <taxon>Nemacheilidae</taxon>
        <taxon>Triplophysa</taxon>
    </lineage>
</organism>
<feature type="domain" description="CxC3 like cysteine cluster" evidence="2">
    <location>
        <begin position="171"/>
        <end position="241"/>
    </location>
</feature>
<name>A0A5A9PHA5_9TELE</name>
<sequence>MTSCDKDQLDELLKKGQAVTATLNSIDDINQMDGLIKKGQTDAAKLSQDYCRTELDELLKQGQTIIQNLSHDGPKVRLEEVLNQSRELIEQLTQNDHMVHPVSAKKNARKSTYKVRSRKRDKPIFVNKSRQIPKPSISTHHDLEANKSKTKPTVQQGFRQQDHARLLPMALPVSICQCGEKKYNVGKGRSITVINMTGRYDLSIPRLYCERCQENWAPGLREVQDTGYGPGTINFSTLYDFEVFLSFEDLKMAAPDSVNLLTKKKVFDKVMLIQRLEEEQVILVQEAKQHWLSMQSRQDKMTSLLDTINAGGNPWNLSEEGIQGLHFMLQRRLDQLTAHRDTLKKSYQMIDNMTTCSTVEDEYVSCLEDHLSSSTDQSSDEDDTSVY</sequence>
<evidence type="ECO:0000256" key="1">
    <source>
        <dbReference type="SAM" id="MobiDB-lite"/>
    </source>
</evidence>
<proteinExistence type="predicted"/>
<gene>
    <name evidence="3" type="ORF">E1301_Tti023237</name>
</gene>